<dbReference type="InterPro" id="IPR050547">
    <property type="entry name" value="DEAD_box_RNA_helicases"/>
</dbReference>
<keyword evidence="5" id="KW-0347">Helicase</keyword>
<gene>
    <name evidence="9" type="ORF">CEPIT_LOCUS18711</name>
</gene>
<dbReference type="AlphaFoldDB" id="A0AAV0DT96"/>
<dbReference type="GO" id="GO:0005524">
    <property type="term" value="F:ATP binding"/>
    <property type="evidence" value="ECO:0007669"/>
    <property type="project" value="UniProtKB-KW"/>
</dbReference>
<sequence length="125" mass="13939">MNGVSSSSRTDIKEVIVAPSRELCMQIVREVERLLGPNKKMVQQLVGGANRSRQEEALKKNKPSIVISTPGRIAEISASEKLHTHKCRCLVLDEVIELLSFNFREDMQRILDHVGTKRSGAVSTI</sequence>
<keyword evidence="10" id="KW-1185">Reference proteome</keyword>
<accession>A0AAV0DT96</accession>
<dbReference type="Proteomes" id="UP001152523">
    <property type="component" value="Unassembled WGS sequence"/>
</dbReference>
<dbReference type="EC" id="3.6.4.13" evidence="2"/>
<comment type="subcellular location">
    <subcellularLocation>
        <location evidence="1">Plastid</location>
    </subcellularLocation>
</comment>
<organism evidence="9 10">
    <name type="scientific">Cuscuta epithymum</name>
    <dbReference type="NCBI Taxonomy" id="186058"/>
    <lineage>
        <taxon>Eukaryota</taxon>
        <taxon>Viridiplantae</taxon>
        <taxon>Streptophyta</taxon>
        <taxon>Embryophyta</taxon>
        <taxon>Tracheophyta</taxon>
        <taxon>Spermatophyta</taxon>
        <taxon>Magnoliopsida</taxon>
        <taxon>eudicotyledons</taxon>
        <taxon>Gunneridae</taxon>
        <taxon>Pentapetalae</taxon>
        <taxon>asterids</taxon>
        <taxon>lamiids</taxon>
        <taxon>Solanales</taxon>
        <taxon>Convolvulaceae</taxon>
        <taxon>Cuscuteae</taxon>
        <taxon>Cuscuta</taxon>
        <taxon>Cuscuta subgen. Cuscuta</taxon>
    </lineage>
</organism>
<evidence type="ECO:0000313" key="9">
    <source>
        <dbReference type="EMBL" id="CAH9109406.1"/>
    </source>
</evidence>
<keyword evidence="3" id="KW-0547">Nucleotide-binding</keyword>
<dbReference type="InterPro" id="IPR011545">
    <property type="entry name" value="DEAD/DEAH_box_helicase_dom"/>
</dbReference>
<evidence type="ECO:0000256" key="6">
    <source>
        <dbReference type="ARBA" id="ARBA00022840"/>
    </source>
</evidence>
<evidence type="ECO:0000256" key="2">
    <source>
        <dbReference type="ARBA" id="ARBA00012552"/>
    </source>
</evidence>
<keyword evidence="6" id="KW-0067">ATP-binding</keyword>
<evidence type="ECO:0000256" key="3">
    <source>
        <dbReference type="ARBA" id="ARBA00022741"/>
    </source>
</evidence>
<dbReference type="InterPro" id="IPR014001">
    <property type="entry name" value="Helicase_ATP-bd"/>
</dbReference>
<protein>
    <recommendedName>
        <fullName evidence="2">RNA helicase</fullName>
        <ecNumber evidence="2">3.6.4.13</ecNumber>
    </recommendedName>
</protein>
<dbReference type="GO" id="GO:0003724">
    <property type="term" value="F:RNA helicase activity"/>
    <property type="evidence" value="ECO:0007669"/>
    <property type="project" value="UniProtKB-EC"/>
</dbReference>
<evidence type="ECO:0000313" key="10">
    <source>
        <dbReference type="Proteomes" id="UP001152523"/>
    </source>
</evidence>
<evidence type="ECO:0000256" key="5">
    <source>
        <dbReference type="ARBA" id="ARBA00022806"/>
    </source>
</evidence>
<dbReference type="PROSITE" id="PS51192">
    <property type="entry name" value="HELICASE_ATP_BIND_1"/>
    <property type="match status" value="1"/>
</dbReference>
<keyword evidence="4" id="KW-0378">Hydrolase</keyword>
<dbReference type="InterPro" id="IPR027417">
    <property type="entry name" value="P-loop_NTPase"/>
</dbReference>
<reference evidence="9" key="1">
    <citation type="submission" date="2022-07" db="EMBL/GenBank/DDBJ databases">
        <authorList>
            <person name="Macas J."/>
            <person name="Novak P."/>
            <person name="Neumann P."/>
        </authorList>
    </citation>
    <scope>NUCLEOTIDE SEQUENCE</scope>
</reference>
<evidence type="ECO:0000256" key="4">
    <source>
        <dbReference type="ARBA" id="ARBA00022801"/>
    </source>
</evidence>
<proteinExistence type="predicted"/>
<dbReference type="PANTHER" id="PTHR47963:SF3">
    <property type="entry name" value="DEAD-BOX ATP-DEPENDENT RNA HELICASE 47, MITOCHONDRIAL"/>
    <property type="match status" value="1"/>
</dbReference>
<dbReference type="GO" id="GO:0003723">
    <property type="term" value="F:RNA binding"/>
    <property type="evidence" value="ECO:0007669"/>
    <property type="project" value="TreeGrafter"/>
</dbReference>
<comment type="caution">
    <text evidence="9">The sequence shown here is derived from an EMBL/GenBank/DDBJ whole genome shotgun (WGS) entry which is preliminary data.</text>
</comment>
<dbReference type="PANTHER" id="PTHR47963">
    <property type="entry name" value="DEAD-BOX ATP-DEPENDENT RNA HELICASE 47, MITOCHONDRIAL"/>
    <property type="match status" value="1"/>
</dbReference>
<dbReference type="SUPFAM" id="SSF52540">
    <property type="entry name" value="P-loop containing nucleoside triphosphate hydrolases"/>
    <property type="match status" value="1"/>
</dbReference>
<dbReference type="GO" id="GO:0016787">
    <property type="term" value="F:hydrolase activity"/>
    <property type="evidence" value="ECO:0007669"/>
    <property type="project" value="UniProtKB-KW"/>
</dbReference>
<evidence type="ECO:0000256" key="1">
    <source>
        <dbReference type="ARBA" id="ARBA00004474"/>
    </source>
</evidence>
<evidence type="ECO:0000259" key="8">
    <source>
        <dbReference type="PROSITE" id="PS51192"/>
    </source>
</evidence>
<dbReference type="GO" id="GO:0009536">
    <property type="term" value="C:plastid"/>
    <property type="evidence" value="ECO:0007669"/>
    <property type="project" value="UniProtKB-SubCell"/>
</dbReference>
<dbReference type="EMBL" id="CAMAPF010000150">
    <property type="protein sequence ID" value="CAH9109406.1"/>
    <property type="molecule type" value="Genomic_DNA"/>
</dbReference>
<dbReference type="Gene3D" id="3.40.50.300">
    <property type="entry name" value="P-loop containing nucleotide triphosphate hydrolases"/>
    <property type="match status" value="1"/>
</dbReference>
<feature type="domain" description="Helicase ATP-binding" evidence="8">
    <location>
        <begin position="1"/>
        <end position="125"/>
    </location>
</feature>
<comment type="catalytic activity">
    <reaction evidence="7">
        <text>ATP + H2O = ADP + phosphate + H(+)</text>
        <dbReference type="Rhea" id="RHEA:13065"/>
        <dbReference type="ChEBI" id="CHEBI:15377"/>
        <dbReference type="ChEBI" id="CHEBI:15378"/>
        <dbReference type="ChEBI" id="CHEBI:30616"/>
        <dbReference type="ChEBI" id="CHEBI:43474"/>
        <dbReference type="ChEBI" id="CHEBI:456216"/>
        <dbReference type="EC" id="3.6.4.13"/>
    </reaction>
</comment>
<evidence type="ECO:0000256" key="7">
    <source>
        <dbReference type="ARBA" id="ARBA00047984"/>
    </source>
</evidence>
<dbReference type="Pfam" id="PF00270">
    <property type="entry name" value="DEAD"/>
    <property type="match status" value="1"/>
</dbReference>
<name>A0AAV0DT96_9ASTE</name>